<feature type="domain" description="EamA" evidence="7">
    <location>
        <begin position="148"/>
        <end position="301"/>
    </location>
</feature>
<proteinExistence type="inferred from homology"/>
<organism evidence="8 9">
    <name type="scientific">[Clostridium] leptum</name>
    <dbReference type="NCBI Taxonomy" id="1535"/>
    <lineage>
        <taxon>Bacteria</taxon>
        <taxon>Bacillati</taxon>
        <taxon>Bacillota</taxon>
        <taxon>Clostridia</taxon>
        <taxon>Eubacteriales</taxon>
        <taxon>Oscillospiraceae</taxon>
        <taxon>Oscillospiraceae incertae sedis</taxon>
    </lineage>
</organism>
<feature type="transmembrane region" description="Helical" evidence="6">
    <location>
        <begin position="284"/>
        <end position="305"/>
    </location>
</feature>
<feature type="transmembrane region" description="Helical" evidence="6">
    <location>
        <begin position="260"/>
        <end position="278"/>
    </location>
</feature>
<feature type="transmembrane region" description="Helical" evidence="6">
    <location>
        <begin position="229"/>
        <end position="248"/>
    </location>
</feature>
<evidence type="ECO:0000256" key="1">
    <source>
        <dbReference type="ARBA" id="ARBA00004141"/>
    </source>
</evidence>
<gene>
    <name evidence="8" type="ORF">DWY99_13755</name>
</gene>
<feature type="transmembrane region" description="Helical" evidence="6">
    <location>
        <begin position="93"/>
        <end position="115"/>
    </location>
</feature>
<dbReference type="AlphaFoldDB" id="A0A412ASG6"/>
<feature type="transmembrane region" description="Helical" evidence="6">
    <location>
        <begin position="177"/>
        <end position="197"/>
    </location>
</feature>
<dbReference type="InterPro" id="IPR000620">
    <property type="entry name" value="EamA_dom"/>
</dbReference>
<dbReference type="Proteomes" id="UP000284751">
    <property type="component" value="Unassembled WGS sequence"/>
</dbReference>
<evidence type="ECO:0000256" key="6">
    <source>
        <dbReference type="SAM" id="Phobius"/>
    </source>
</evidence>
<feature type="transmembrane region" description="Helical" evidence="6">
    <location>
        <begin position="66"/>
        <end position="87"/>
    </location>
</feature>
<comment type="similarity">
    <text evidence="2">Belongs to the EamA transporter family.</text>
</comment>
<dbReference type="Gene3D" id="1.10.3730.20">
    <property type="match status" value="2"/>
</dbReference>
<dbReference type="PANTHER" id="PTHR32322">
    <property type="entry name" value="INNER MEMBRANE TRANSPORTER"/>
    <property type="match status" value="1"/>
</dbReference>
<dbReference type="PANTHER" id="PTHR32322:SF2">
    <property type="entry name" value="EAMA DOMAIN-CONTAINING PROTEIN"/>
    <property type="match status" value="1"/>
</dbReference>
<protein>
    <submittedName>
        <fullName evidence="8">DMT family transporter</fullName>
    </submittedName>
</protein>
<feature type="transmembrane region" description="Helical" evidence="6">
    <location>
        <begin position="148"/>
        <end position="165"/>
    </location>
</feature>
<evidence type="ECO:0000256" key="2">
    <source>
        <dbReference type="ARBA" id="ARBA00007362"/>
    </source>
</evidence>
<keyword evidence="5 6" id="KW-0472">Membrane</keyword>
<feature type="transmembrane region" description="Helical" evidence="6">
    <location>
        <begin position="124"/>
        <end position="142"/>
    </location>
</feature>
<comment type="subcellular location">
    <subcellularLocation>
        <location evidence="1">Membrane</location>
        <topology evidence="1">Multi-pass membrane protein</topology>
    </subcellularLocation>
</comment>
<evidence type="ECO:0000256" key="4">
    <source>
        <dbReference type="ARBA" id="ARBA00022989"/>
    </source>
</evidence>
<evidence type="ECO:0000313" key="8">
    <source>
        <dbReference type="EMBL" id="RGQ33997.1"/>
    </source>
</evidence>
<dbReference type="SUPFAM" id="SSF103481">
    <property type="entry name" value="Multidrug resistance efflux transporter EmrE"/>
    <property type="match status" value="2"/>
</dbReference>
<comment type="caution">
    <text evidence="8">The sequence shown here is derived from an EMBL/GenBank/DDBJ whole genome shotgun (WGS) entry which is preliminary data.</text>
</comment>
<dbReference type="Pfam" id="PF00892">
    <property type="entry name" value="EamA"/>
    <property type="match status" value="2"/>
</dbReference>
<evidence type="ECO:0000259" key="7">
    <source>
        <dbReference type="Pfam" id="PF00892"/>
    </source>
</evidence>
<name>A0A412ASG6_9FIRM</name>
<evidence type="ECO:0000256" key="5">
    <source>
        <dbReference type="ARBA" id="ARBA00023136"/>
    </source>
</evidence>
<feature type="transmembrane region" description="Helical" evidence="6">
    <location>
        <begin position="34"/>
        <end position="54"/>
    </location>
</feature>
<sequence length="317" mass="34650">MKRGYWYIILTAVIFSTMEIALKEVSGSFHPLQMTFTRFLAGGLFLIPFAARTLKKKGASLGWKDIPGFLLLGFVGMVLSMSVYQMSVKEVPASVVAVLFSSNPIFTAVLAFFMLKESIRRNQIAALLLEIGGILVIINPFHTSLSPYGVLLAMISTLLFAVYGVMGKQRCARFGGVVVTCASFLCGSAEMLFMILFSRLPMVNKWLAGSGLELFANILLLSGYSWKTLPWMLMICIVNTGLGFACYFKAMEETSAQETSLVFFLKPVLAPVFAFFILGEVISWNMGLGIAFILIGSLLALLPGLRAVQKLPKTPGA</sequence>
<feature type="domain" description="EamA" evidence="7">
    <location>
        <begin position="3"/>
        <end position="138"/>
    </location>
</feature>
<dbReference type="InterPro" id="IPR037185">
    <property type="entry name" value="EmrE-like"/>
</dbReference>
<keyword evidence="3 6" id="KW-0812">Transmembrane</keyword>
<evidence type="ECO:0000256" key="3">
    <source>
        <dbReference type="ARBA" id="ARBA00022692"/>
    </source>
</evidence>
<dbReference type="EMBL" id="QRTC01000088">
    <property type="protein sequence ID" value="RGQ33997.1"/>
    <property type="molecule type" value="Genomic_DNA"/>
</dbReference>
<dbReference type="InterPro" id="IPR050638">
    <property type="entry name" value="AA-Vitamin_Transporters"/>
</dbReference>
<reference evidence="8 9" key="1">
    <citation type="submission" date="2018-08" db="EMBL/GenBank/DDBJ databases">
        <title>A genome reference for cultivated species of the human gut microbiota.</title>
        <authorList>
            <person name="Zou Y."/>
            <person name="Xue W."/>
            <person name="Luo G."/>
        </authorList>
    </citation>
    <scope>NUCLEOTIDE SEQUENCE [LARGE SCALE GENOMIC DNA]</scope>
    <source>
        <strain evidence="8 9">AF28-26</strain>
    </source>
</reference>
<dbReference type="GO" id="GO:0016020">
    <property type="term" value="C:membrane"/>
    <property type="evidence" value="ECO:0007669"/>
    <property type="project" value="UniProtKB-SubCell"/>
</dbReference>
<evidence type="ECO:0000313" key="9">
    <source>
        <dbReference type="Proteomes" id="UP000284751"/>
    </source>
</evidence>
<keyword evidence="4 6" id="KW-1133">Transmembrane helix</keyword>
<feature type="transmembrane region" description="Helical" evidence="6">
    <location>
        <begin position="5"/>
        <end position="22"/>
    </location>
</feature>
<accession>A0A412ASG6</accession>